<proteinExistence type="predicted"/>
<evidence type="ECO:0000313" key="2">
    <source>
        <dbReference type="Proteomes" id="UP000291343"/>
    </source>
</evidence>
<gene>
    <name evidence="1" type="ORF">LSTR_LSTR013782</name>
</gene>
<organism evidence="1 2">
    <name type="scientific">Laodelphax striatellus</name>
    <name type="common">Small brown planthopper</name>
    <name type="synonym">Delphax striatella</name>
    <dbReference type="NCBI Taxonomy" id="195883"/>
    <lineage>
        <taxon>Eukaryota</taxon>
        <taxon>Metazoa</taxon>
        <taxon>Ecdysozoa</taxon>
        <taxon>Arthropoda</taxon>
        <taxon>Hexapoda</taxon>
        <taxon>Insecta</taxon>
        <taxon>Pterygota</taxon>
        <taxon>Neoptera</taxon>
        <taxon>Paraneoptera</taxon>
        <taxon>Hemiptera</taxon>
        <taxon>Auchenorrhyncha</taxon>
        <taxon>Fulgoroidea</taxon>
        <taxon>Delphacidae</taxon>
        <taxon>Criomorphinae</taxon>
        <taxon>Laodelphax</taxon>
    </lineage>
</organism>
<name>A0A482XGB0_LAOST</name>
<dbReference type="EMBL" id="QKKF02010129">
    <property type="protein sequence ID" value="RZF44916.1"/>
    <property type="molecule type" value="Genomic_DNA"/>
</dbReference>
<comment type="caution">
    <text evidence="1">The sequence shown here is derived from an EMBL/GenBank/DDBJ whole genome shotgun (WGS) entry which is preliminary data.</text>
</comment>
<sequence length="128" mass="14514">MMSLNLIVYIRLKPSFPVSPLQQNSSVCNTLHKYKPNEQSSSVCNTPHKSPLQRNRGGISPSFGCNPLLQSTAFEILAQQSPQLCLRLAVVRLSPEINCVRAHVLSREISQRDVTIDSHIFFRFRIEH</sequence>
<keyword evidence="2" id="KW-1185">Reference proteome</keyword>
<accession>A0A482XGB0</accession>
<protein>
    <submittedName>
        <fullName evidence="1">Uncharacterized protein</fullName>
    </submittedName>
</protein>
<reference evidence="1 2" key="1">
    <citation type="journal article" date="2017" name="Gigascience">
        <title>Genome sequence of the small brown planthopper, Laodelphax striatellus.</title>
        <authorList>
            <person name="Zhu J."/>
            <person name="Jiang F."/>
            <person name="Wang X."/>
            <person name="Yang P."/>
            <person name="Bao Y."/>
            <person name="Zhao W."/>
            <person name="Wang W."/>
            <person name="Lu H."/>
            <person name="Wang Q."/>
            <person name="Cui N."/>
            <person name="Li J."/>
            <person name="Chen X."/>
            <person name="Luo L."/>
            <person name="Yu J."/>
            <person name="Kang L."/>
            <person name="Cui F."/>
        </authorList>
    </citation>
    <scope>NUCLEOTIDE SEQUENCE [LARGE SCALE GENOMIC DNA]</scope>
    <source>
        <strain evidence="1">Lst14</strain>
    </source>
</reference>
<dbReference type="InParanoid" id="A0A482XGB0"/>
<dbReference type="Proteomes" id="UP000291343">
    <property type="component" value="Unassembled WGS sequence"/>
</dbReference>
<evidence type="ECO:0000313" key="1">
    <source>
        <dbReference type="EMBL" id="RZF44916.1"/>
    </source>
</evidence>
<dbReference type="AlphaFoldDB" id="A0A482XGB0"/>